<comment type="caution">
    <text evidence="2">The sequence shown here is derived from an EMBL/GenBank/DDBJ whole genome shotgun (WGS) entry which is preliminary data.</text>
</comment>
<protein>
    <submittedName>
        <fullName evidence="2">Uncharacterized protein</fullName>
    </submittedName>
</protein>
<keyword evidence="3" id="KW-1185">Reference proteome</keyword>
<dbReference type="Proteomes" id="UP001172673">
    <property type="component" value="Unassembled WGS sequence"/>
</dbReference>
<organism evidence="2 3">
    <name type="scientific">Cladophialophora chaetospira</name>
    <dbReference type="NCBI Taxonomy" id="386627"/>
    <lineage>
        <taxon>Eukaryota</taxon>
        <taxon>Fungi</taxon>
        <taxon>Dikarya</taxon>
        <taxon>Ascomycota</taxon>
        <taxon>Pezizomycotina</taxon>
        <taxon>Eurotiomycetes</taxon>
        <taxon>Chaetothyriomycetidae</taxon>
        <taxon>Chaetothyriales</taxon>
        <taxon>Herpotrichiellaceae</taxon>
        <taxon>Cladophialophora</taxon>
    </lineage>
</organism>
<feature type="transmembrane region" description="Helical" evidence="1">
    <location>
        <begin position="55"/>
        <end position="78"/>
    </location>
</feature>
<dbReference type="EMBL" id="JAPDRK010000001">
    <property type="protein sequence ID" value="KAJ9617167.1"/>
    <property type="molecule type" value="Genomic_DNA"/>
</dbReference>
<feature type="transmembrane region" description="Helical" evidence="1">
    <location>
        <begin position="20"/>
        <end position="43"/>
    </location>
</feature>
<evidence type="ECO:0000313" key="2">
    <source>
        <dbReference type="EMBL" id="KAJ9617167.1"/>
    </source>
</evidence>
<proteinExistence type="predicted"/>
<evidence type="ECO:0000313" key="3">
    <source>
        <dbReference type="Proteomes" id="UP001172673"/>
    </source>
</evidence>
<accession>A0AA38XPD9</accession>
<keyword evidence="1" id="KW-0472">Membrane</keyword>
<dbReference type="AlphaFoldDB" id="A0AA38XPD9"/>
<name>A0AA38XPD9_9EURO</name>
<keyword evidence="1" id="KW-1133">Transmembrane helix</keyword>
<keyword evidence="1" id="KW-0812">Transmembrane</keyword>
<reference evidence="2" key="1">
    <citation type="submission" date="2022-10" db="EMBL/GenBank/DDBJ databases">
        <title>Culturing micro-colonial fungi from biological soil crusts in the Mojave desert and describing Neophaeococcomyces mojavensis, and introducing the new genera and species Taxawa tesnikishii.</title>
        <authorList>
            <person name="Kurbessoian T."/>
            <person name="Stajich J.E."/>
        </authorList>
    </citation>
    <scope>NUCLEOTIDE SEQUENCE</scope>
    <source>
        <strain evidence="2">TK_41</strain>
    </source>
</reference>
<sequence>MRTVTVDFEPFQGTGSPTLYARVGANILFAGAAVVSFFTSTLGDPFAHFDSQPRWIFMTFSSFAVAAFNITAATAVWARFRKIADSDAEPGHEYSRYSQLKTLFVLSTILGAVLAGATAFLASLWKTATDENSGFIAPCLCGIFAFIIDIVAMVGDSLLFLQERKAFIQATSSEAELGEGEIII</sequence>
<evidence type="ECO:0000256" key="1">
    <source>
        <dbReference type="SAM" id="Phobius"/>
    </source>
</evidence>
<gene>
    <name evidence="2" type="ORF">H2200_000888</name>
</gene>
<feature type="transmembrane region" description="Helical" evidence="1">
    <location>
        <begin position="103"/>
        <end position="123"/>
    </location>
</feature>
<feature type="transmembrane region" description="Helical" evidence="1">
    <location>
        <begin position="135"/>
        <end position="161"/>
    </location>
</feature>